<sequence>GIKFSDGISDQLELYDNASIFKGYLTIKRSFFDELIKQIKENPKYITGKAINKILAPDRSDWTNNPWLLLLIKDVENQKPIWLLFKRERNLDGLLVAIGPKKFANYFNSSKESEKTIKKLLNYFIAYPSKWINLVLLPNFL</sequence>
<gene>
    <name evidence="1" type="ORF">S03H2_27454</name>
</gene>
<reference evidence="1" key="1">
    <citation type="journal article" date="2014" name="Front. Microbiol.">
        <title>High frequency of phylogenetically diverse reductive dehalogenase-homologous genes in deep subseafloor sedimentary metagenomes.</title>
        <authorList>
            <person name="Kawai M."/>
            <person name="Futagami T."/>
            <person name="Toyoda A."/>
            <person name="Takaki Y."/>
            <person name="Nishi S."/>
            <person name="Hori S."/>
            <person name="Arai W."/>
            <person name="Tsubouchi T."/>
            <person name="Morono Y."/>
            <person name="Uchiyama I."/>
            <person name="Ito T."/>
            <person name="Fujiyama A."/>
            <person name="Inagaki F."/>
            <person name="Takami H."/>
        </authorList>
    </citation>
    <scope>NUCLEOTIDE SEQUENCE</scope>
    <source>
        <strain evidence="1">Expedition CK06-06</strain>
    </source>
</reference>
<protein>
    <submittedName>
        <fullName evidence="1">Uncharacterized protein</fullName>
    </submittedName>
</protein>
<feature type="non-terminal residue" evidence="1">
    <location>
        <position position="1"/>
    </location>
</feature>
<name>X1GW36_9ZZZZ</name>
<proteinExistence type="predicted"/>
<evidence type="ECO:0000313" key="1">
    <source>
        <dbReference type="EMBL" id="GAH61382.1"/>
    </source>
</evidence>
<dbReference type="AlphaFoldDB" id="X1GW36"/>
<comment type="caution">
    <text evidence="1">The sequence shown here is derived from an EMBL/GenBank/DDBJ whole genome shotgun (WGS) entry which is preliminary data.</text>
</comment>
<accession>X1GW36</accession>
<dbReference type="EMBL" id="BARU01016524">
    <property type="protein sequence ID" value="GAH61382.1"/>
    <property type="molecule type" value="Genomic_DNA"/>
</dbReference>
<organism evidence="1">
    <name type="scientific">marine sediment metagenome</name>
    <dbReference type="NCBI Taxonomy" id="412755"/>
    <lineage>
        <taxon>unclassified sequences</taxon>
        <taxon>metagenomes</taxon>
        <taxon>ecological metagenomes</taxon>
    </lineage>
</organism>